<reference evidence="2 3" key="1">
    <citation type="submission" date="2018-03" db="EMBL/GenBank/DDBJ databases">
        <title>Draft Genome Sequences of the Obligatory Marine Myxobacteria Enhygromyxa salina SWB007.</title>
        <authorList>
            <person name="Poehlein A."/>
            <person name="Moghaddam J.A."/>
            <person name="Harms H."/>
            <person name="Alanjari M."/>
            <person name="Koenig G.M."/>
            <person name="Daniel R."/>
            <person name="Schaeberle T.F."/>
        </authorList>
    </citation>
    <scope>NUCLEOTIDE SEQUENCE [LARGE SCALE GENOMIC DNA]</scope>
    <source>
        <strain evidence="2 3">SWB007</strain>
    </source>
</reference>
<sequence>MMASMLARHLSAAGSIAGSLETRPARLRADVETLAVPRHIWAQPDANAEIRDALAERLRALGYEVIEQGELRNLLALPRRHADSSGPIVLPAVAAHYDSVAATPGADDNASALAVLLEVAAASAAAGHPLALIAFNGEEEQMLGSAEFVAALPELGERYAFTLNEVHVLEMLGYTSATQQLPEAAAQLLAALGVTAPTRGDFVLLAANPDSAALLGDILAAAEAPTAGSAAQPRPRPATLGLAIPPGGEAQLPDIVRSDHAPFWRAGYVAMMWTDTAELRNPNYHAPSDTPDTLDYEFMARVCELLLTALWRRL</sequence>
<keyword evidence="2" id="KW-0031">Aminopeptidase</keyword>
<dbReference type="Pfam" id="PF04389">
    <property type="entry name" value="Peptidase_M28"/>
    <property type="match status" value="1"/>
</dbReference>
<dbReference type="InterPro" id="IPR007484">
    <property type="entry name" value="Peptidase_M28"/>
</dbReference>
<dbReference type="GO" id="GO:0006508">
    <property type="term" value="P:proteolysis"/>
    <property type="evidence" value="ECO:0007669"/>
    <property type="project" value="InterPro"/>
</dbReference>
<feature type="domain" description="Peptidase M28" evidence="1">
    <location>
        <begin position="92"/>
        <end position="308"/>
    </location>
</feature>
<name>A0A2S9Y5S3_9BACT</name>
<dbReference type="Proteomes" id="UP000238823">
    <property type="component" value="Unassembled WGS sequence"/>
</dbReference>
<evidence type="ECO:0000313" key="3">
    <source>
        <dbReference type="Proteomes" id="UP000238823"/>
    </source>
</evidence>
<dbReference type="EC" id="3.4.11.6" evidence="2"/>
<dbReference type="InterPro" id="IPR045175">
    <property type="entry name" value="M28_fam"/>
</dbReference>
<dbReference type="PANTHER" id="PTHR12147:SF26">
    <property type="entry name" value="PEPTIDASE M28 DOMAIN-CONTAINING PROTEIN"/>
    <property type="match status" value="1"/>
</dbReference>
<organism evidence="2 3">
    <name type="scientific">Enhygromyxa salina</name>
    <dbReference type="NCBI Taxonomy" id="215803"/>
    <lineage>
        <taxon>Bacteria</taxon>
        <taxon>Pseudomonadati</taxon>
        <taxon>Myxococcota</taxon>
        <taxon>Polyangia</taxon>
        <taxon>Nannocystales</taxon>
        <taxon>Nannocystaceae</taxon>
        <taxon>Enhygromyxa</taxon>
    </lineage>
</organism>
<gene>
    <name evidence="2" type="primary">ywaD_3</name>
    <name evidence="2" type="ORF">ENSA7_59470</name>
</gene>
<keyword evidence="2" id="KW-0378">Hydrolase</keyword>
<dbReference type="SUPFAM" id="SSF53187">
    <property type="entry name" value="Zn-dependent exopeptidases"/>
    <property type="match status" value="1"/>
</dbReference>
<evidence type="ECO:0000313" key="2">
    <source>
        <dbReference type="EMBL" id="PRQ00453.1"/>
    </source>
</evidence>
<protein>
    <submittedName>
        <fullName evidence="2">Aminopeptidase YwaD</fullName>
        <ecNumber evidence="2">3.4.11.6</ecNumber>
    </submittedName>
</protein>
<dbReference type="AlphaFoldDB" id="A0A2S9Y5S3"/>
<dbReference type="PANTHER" id="PTHR12147">
    <property type="entry name" value="METALLOPEPTIDASE M28 FAMILY MEMBER"/>
    <property type="match status" value="1"/>
</dbReference>
<comment type="caution">
    <text evidence="2">The sequence shown here is derived from an EMBL/GenBank/DDBJ whole genome shotgun (WGS) entry which is preliminary data.</text>
</comment>
<dbReference type="OrthoDB" id="9789219at2"/>
<accession>A0A2S9Y5S3</accession>
<dbReference type="GO" id="GO:0008235">
    <property type="term" value="F:metalloexopeptidase activity"/>
    <property type="evidence" value="ECO:0007669"/>
    <property type="project" value="InterPro"/>
</dbReference>
<dbReference type="GO" id="GO:0004177">
    <property type="term" value="F:aminopeptidase activity"/>
    <property type="evidence" value="ECO:0007669"/>
    <property type="project" value="UniProtKB-KW"/>
</dbReference>
<evidence type="ECO:0000259" key="1">
    <source>
        <dbReference type="Pfam" id="PF04389"/>
    </source>
</evidence>
<dbReference type="Gene3D" id="3.40.630.10">
    <property type="entry name" value="Zn peptidases"/>
    <property type="match status" value="1"/>
</dbReference>
<proteinExistence type="predicted"/>
<keyword evidence="2" id="KW-0645">Protease</keyword>
<dbReference type="EMBL" id="PVNL01000118">
    <property type="protein sequence ID" value="PRQ00453.1"/>
    <property type="molecule type" value="Genomic_DNA"/>
</dbReference>